<keyword evidence="2 8" id="KW-0479">Metal-binding</keyword>
<evidence type="ECO:0000256" key="10">
    <source>
        <dbReference type="RuleBase" id="RU361152"/>
    </source>
</evidence>
<dbReference type="PANTHER" id="PTHR32092">
    <property type="entry name" value="6-PHOSPHO-BETA-GLUCOSIDASE-RELATED"/>
    <property type="match status" value="1"/>
</dbReference>
<dbReference type="InterPro" id="IPR022616">
    <property type="entry name" value="Glyco_hydro_4_C"/>
</dbReference>
<dbReference type="AlphaFoldDB" id="A0A518BF89"/>
<feature type="domain" description="Glycosyl hydrolase family 4 C-terminal" evidence="11">
    <location>
        <begin position="201"/>
        <end position="409"/>
    </location>
</feature>
<reference evidence="12 13" key="1">
    <citation type="submission" date="2019-02" db="EMBL/GenBank/DDBJ databases">
        <title>Deep-cultivation of Planctomycetes and their phenomic and genomic characterization uncovers novel biology.</title>
        <authorList>
            <person name="Wiegand S."/>
            <person name="Jogler M."/>
            <person name="Boedeker C."/>
            <person name="Pinto D."/>
            <person name="Vollmers J."/>
            <person name="Rivas-Marin E."/>
            <person name="Kohn T."/>
            <person name="Peeters S.H."/>
            <person name="Heuer A."/>
            <person name="Rast P."/>
            <person name="Oberbeckmann S."/>
            <person name="Bunk B."/>
            <person name="Jeske O."/>
            <person name="Meyerdierks A."/>
            <person name="Storesund J.E."/>
            <person name="Kallscheuer N."/>
            <person name="Luecker S."/>
            <person name="Lage O.M."/>
            <person name="Pohl T."/>
            <person name="Merkel B.J."/>
            <person name="Hornburger P."/>
            <person name="Mueller R.-W."/>
            <person name="Bruemmer F."/>
            <person name="Labrenz M."/>
            <person name="Spormann A.M."/>
            <person name="Op den Camp H."/>
            <person name="Overmann J."/>
            <person name="Amann R."/>
            <person name="Jetten M.S.M."/>
            <person name="Mascher T."/>
            <person name="Medema M.H."/>
            <person name="Devos D.P."/>
            <person name="Kaster A.-K."/>
            <person name="Ovreas L."/>
            <person name="Rohde M."/>
            <person name="Galperin M.Y."/>
            <person name="Jogler C."/>
        </authorList>
    </citation>
    <scope>NUCLEOTIDE SEQUENCE [LARGE SCALE GENOMIC DNA]</scope>
    <source>
        <strain evidence="12 13">Pla133</strain>
    </source>
</reference>
<name>A0A518BF89_9BACT</name>
<evidence type="ECO:0000256" key="5">
    <source>
        <dbReference type="ARBA" id="ARBA00023211"/>
    </source>
</evidence>
<dbReference type="GO" id="GO:0016616">
    <property type="term" value="F:oxidoreductase activity, acting on the CH-OH group of donors, NAD or NADP as acceptor"/>
    <property type="evidence" value="ECO:0007669"/>
    <property type="project" value="InterPro"/>
</dbReference>
<evidence type="ECO:0000256" key="1">
    <source>
        <dbReference type="ARBA" id="ARBA00010141"/>
    </source>
</evidence>
<dbReference type="Gene3D" id="3.40.50.720">
    <property type="entry name" value="NAD(P)-binding Rossmann-like Domain"/>
    <property type="match status" value="1"/>
</dbReference>
<evidence type="ECO:0000256" key="2">
    <source>
        <dbReference type="ARBA" id="ARBA00022723"/>
    </source>
</evidence>
<evidence type="ECO:0000313" key="12">
    <source>
        <dbReference type="EMBL" id="QDU65649.1"/>
    </source>
</evidence>
<evidence type="ECO:0000256" key="7">
    <source>
        <dbReference type="PIRSR" id="PIRSR601088-2"/>
    </source>
</evidence>
<dbReference type="EMBL" id="CP036287">
    <property type="protein sequence ID" value="QDU65649.1"/>
    <property type="molecule type" value="Genomic_DNA"/>
</dbReference>
<dbReference type="GO" id="GO:0046872">
    <property type="term" value="F:metal ion binding"/>
    <property type="evidence" value="ECO:0007669"/>
    <property type="project" value="UniProtKB-KW"/>
</dbReference>
<gene>
    <name evidence="12" type="primary">pagL</name>
    <name evidence="12" type="ORF">Pla133_07140</name>
</gene>
<accession>A0A518BF89</accession>
<keyword evidence="13" id="KW-1185">Reference proteome</keyword>
<feature type="binding site" evidence="8">
    <location>
        <position position="206"/>
    </location>
    <ligand>
        <name>Mn(2+)</name>
        <dbReference type="ChEBI" id="CHEBI:29035"/>
    </ligand>
</feature>
<evidence type="ECO:0000256" key="3">
    <source>
        <dbReference type="ARBA" id="ARBA00022801"/>
    </source>
</evidence>
<dbReference type="Pfam" id="PF02056">
    <property type="entry name" value="Glyco_hydro_4"/>
    <property type="match status" value="1"/>
</dbReference>
<evidence type="ECO:0000259" key="11">
    <source>
        <dbReference type="Pfam" id="PF11975"/>
    </source>
</evidence>
<evidence type="ECO:0000313" key="13">
    <source>
        <dbReference type="Proteomes" id="UP000316921"/>
    </source>
</evidence>
<dbReference type="InterPro" id="IPR001088">
    <property type="entry name" value="Glyco_hydro_4"/>
</dbReference>
<protein>
    <submittedName>
        <fullName evidence="12">6-phospho-alpha-glucosidase</fullName>
        <ecNumber evidence="12">3.2.1.-</ecNumber>
    </submittedName>
</protein>
<sequence length="442" mass="46658">MPYANSTHSERRRIAVLGGSSAFTPQLAEALGQRAAHLPRLELVLLGRRARATAATARFCDLVARAAGADHVYAATTDPDQALDRADLVLMGVRVGGFAGREEDERIGHDLDLPGDETIGPGGLAAAVRSLPVVLDLARRAARLSPGAPTICLSNPLGILVAALEQEPGVRALGLCELPEATLRSACEVAGLDALEVDADYIGLNHQGAFTAVRDGTGRDRLPELLAAIAALPDAREFGVEPAAMARREDLPLSYLRLYEHRARELERQRTRGRSRGAELAAIAGELHAHFATAQDARLPEPLLSRQMPWNELAVVPALESLFDGRPRRLAITCANRGFLPGIDDGAPVEKWGLQVPFGAPPPSPVIEGPAAARALAFAELLAGFERAALAAARAPSAGAIEAALAAHPWGIPQDSRRTLAARIADSVRPSDSAVTIAEASR</sequence>
<dbReference type="SUPFAM" id="SSF51735">
    <property type="entry name" value="NAD(P)-binding Rossmann-fold domains"/>
    <property type="match status" value="1"/>
</dbReference>
<dbReference type="PRINTS" id="PR00732">
    <property type="entry name" value="GLHYDRLASE4"/>
</dbReference>
<dbReference type="RefSeq" id="WP_145062461.1">
    <property type="nucleotide sequence ID" value="NZ_CP036287.1"/>
</dbReference>
<keyword evidence="4 10" id="KW-0520">NAD</keyword>
<dbReference type="KEGG" id="pbap:Pla133_07140"/>
<evidence type="ECO:0000256" key="8">
    <source>
        <dbReference type="PIRSR" id="PIRSR601088-3"/>
    </source>
</evidence>
<feature type="binding site" evidence="7">
    <location>
        <position position="101"/>
    </location>
    <ligand>
        <name>substrate</name>
    </ligand>
</feature>
<keyword evidence="6 10" id="KW-0326">Glycosidase</keyword>
<dbReference type="Proteomes" id="UP000316921">
    <property type="component" value="Chromosome"/>
</dbReference>
<dbReference type="GO" id="GO:0005975">
    <property type="term" value="P:carbohydrate metabolic process"/>
    <property type="evidence" value="ECO:0007669"/>
    <property type="project" value="InterPro"/>
</dbReference>
<keyword evidence="8" id="KW-0408">Iron</keyword>
<evidence type="ECO:0000256" key="6">
    <source>
        <dbReference type="ARBA" id="ARBA00023295"/>
    </source>
</evidence>
<feature type="binding site" evidence="8">
    <location>
        <position position="176"/>
    </location>
    <ligand>
        <name>Mn(2+)</name>
        <dbReference type="ChEBI" id="CHEBI:29035"/>
    </ligand>
</feature>
<dbReference type="PANTHER" id="PTHR32092:SF5">
    <property type="entry name" value="6-PHOSPHO-BETA-GLUCOSIDASE"/>
    <property type="match status" value="1"/>
</dbReference>
<keyword evidence="8" id="KW-0170">Cobalt</keyword>
<comment type="similarity">
    <text evidence="1 10">Belongs to the glycosyl hydrolase 4 family.</text>
</comment>
<keyword evidence="8" id="KW-0533">Nickel</keyword>
<keyword evidence="3 10" id="KW-0378">Hydrolase</keyword>
<dbReference type="GO" id="GO:0004553">
    <property type="term" value="F:hydrolase activity, hydrolyzing O-glycosyl compounds"/>
    <property type="evidence" value="ECO:0007669"/>
    <property type="project" value="InterPro"/>
</dbReference>
<dbReference type="EC" id="3.2.1.-" evidence="12"/>
<organism evidence="12 13">
    <name type="scientific">Engelhardtia mirabilis</name>
    <dbReference type="NCBI Taxonomy" id="2528011"/>
    <lineage>
        <taxon>Bacteria</taxon>
        <taxon>Pseudomonadati</taxon>
        <taxon>Planctomycetota</taxon>
        <taxon>Planctomycetia</taxon>
        <taxon>Planctomycetia incertae sedis</taxon>
        <taxon>Engelhardtia</taxon>
    </lineage>
</organism>
<evidence type="ECO:0000256" key="9">
    <source>
        <dbReference type="PIRSR" id="PIRSR601088-4"/>
    </source>
</evidence>
<proteinExistence type="inferred from homology"/>
<dbReference type="Gene3D" id="3.90.110.10">
    <property type="entry name" value="Lactate dehydrogenase/glycoside hydrolase, family 4, C-terminal"/>
    <property type="match status" value="1"/>
</dbReference>
<comment type="cofactor">
    <cofactor evidence="10">
        <name>NAD(+)</name>
        <dbReference type="ChEBI" id="CHEBI:57540"/>
    </cofactor>
    <text evidence="10">Binds 1 NAD(+) per subunit.</text>
</comment>
<dbReference type="InterPro" id="IPR036291">
    <property type="entry name" value="NAD(P)-bd_dom_sf"/>
</dbReference>
<dbReference type="SUPFAM" id="SSF56327">
    <property type="entry name" value="LDH C-terminal domain-like"/>
    <property type="match status" value="1"/>
</dbReference>
<feature type="binding site" evidence="7">
    <location>
        <position position="155"/>
    </location>
    <ligand>
        <name>substrate</name>
    </ligand>
</feature>
<feature type="site" description="Increases basicity of active site Tyr" evidence="9">
    <location>
        <position position="117"/>
    </location>
</feature>
<dbReference type="Pfam" id="PF11975">
    <property type="entry name" value="Glyco_hydro_4C"/>
    <property type="match status" value="1"/>
</dbReference>
<evidence type="ECO:0000256" key="4">
    <source>
        <dbReference type="ARBA" id="ARBA00023027"/>
    </source>
</evidence>
<dbReference type="InterPro" id="IPR015955">
    <property type="entry name" value="Lactate_DH/Glyco_Ohase_4_C"/>
</dbReference>
<keyword evidence="5 8" id="KW-0464">Manganese</keyword>